<dbReference type="EMBL" id="MU865417">
    <property type="protein sequence ID" value="KAK4223722.1"/>
    <property type="molecule type" value="Genomic_DNA"/>
</dbReference>
<name>A0AAN7BI59_9PEZI</name>
<reference evidence="1" key="1">
    <citation type="journal article" date="2023" name="Mol. Phylogenet. Evol.">
        <title>Genome-scale phylogeny and comparative genomics of the fungal order Sordariales.</title>
        <authorList>
            <person name="Hensen N."/>
            <person name="Bonometti L."/>
            <person name="Westerberg I."/>
            <person name="Brannstrom I.O."/>
            <person name="Guillou S."/>
            <person name="Cros-Aarteil S."/>
            <person name="Calhoun S."/>
            <person name="Haridas S."/>
            <person name="Kuo A."/>
            <person name="Mondo S."/>
            <person name="Pangilinan J."/>
            <person name="Riley R."/>
            <person name="LaButti K."/>
            <person name="Andreopoulos B."/>
            <person name="Lipzen A."/>
            <person name="Chen C."/>
            <person name="Yan M."/>
            <person name="Daum C."/>
            <person name="Ng V."/>
            <person name="Clum A."/>
            <person name="Steindorff A."/>
            <person name="Ohm R.A."/>
            <person name="Martin F."/>
            <person name="Silar P."/>
            <person name="Natvig D.O."/>
            <person name="Lalanne C."/>
            <person name="Gautier V."/>
            <person name="Ament-Velasquez S.L."/>
            <person name="Kruys A."/>
            <person name="Hutchinson M.I."/>
            <person name="Powell A.J."/>
            <person name="Barry K."/>
            <person name="Miller A.N."/>
            <person name="Grigoriev I.V."/>
            <person name="Debuchy R."/>
            <person name="Gladieux P."/>
            <person name="Hiltunen Thoren M."/>
            <person name="Johannesson H."/>
        </authorList>
    </citation>
    <scope>NUCLEOTIDE SEQUENCE</scope>
    <source>
        <strain evidence="1">CBS 990.96</strain>
    </source>
</reference>
<evidence type="ECO:0008006" key="3">
    <source>
        <dbReference type="Google" id="ProtNLM"/>
    </source>
</evidence>
<dbReference type="SUPFAM" id="SSF81383">
    <property type="entry name" value="F-box domain"/>
    <property type="match status" value="1"/>
</dbReference>
<evidence type="ECO:0000313" key="2">
    <source>
        <dbReference type="Proteomes" id="UP001301958"/>
    </source>
</evidence>
<reference evidence="1" key="2">
    <citation type="submission" date="2023-05" db="EMBL/GenBank/DDBJ databases">
        <authorList>
            <consortium name="Lawrence Berkeley National Laboratory"/>
            <person name="Steindorff A."/>
            <person name="Hensen N."/>
            <person name="Bonometti L."/>
            <person name="Westerberg I."/>
            <person name="Brannstrom I.O."/>
            <person name="Guillou S."/>
            <person name="Cros-Aarteil S."/>
            <person name="Calhoun S."/>
            <person name="Haridas S."/>
            <person name="Kuo A."/>
            <person name="Mondo S."/>
            <person name="Pangilinan J."/>
            <person name="Riley R."/>
            <person name="Labutti K."/>
            <person name="Andreopoulos B."/>
            <person name="Lipzen A."/>
            <person name="Chen C."/>
            <person name="Yanf M."/>
            <person name="Daum C."/>
            <person name="Ng V."/>
            <person name="Clum A."/>
            <person name="Ohm R."/>
            <person name="Martin F."/>
            <person name="Silar P."/>
            <person name="Natvig D."/>
            <person name="Lalanne C."/>
            <person name="Gautier V."/>
            <person name="Ament-Velasquez S.L."/>
            <person name="Kruys A."/>
            <person name="Hutchinson M.I."/>
            <person name="Powell A.J."/>
            <person name="Barry K."/>
            <person name="Miller A.N."/>
            <person name="Grigoriev I.V."/>
            <person name="Debuchy R."/>
            <person name="Gladieux P."/>
            <person name="Thoren M.H."/>
            <person name="Johannesson H."/>
        </authorList>
    </citation>
    <scope>NUCLEOTIDE SEQUENCE</scope>
    <source>
        <strain evidence="1">CBS 990.96</strain>
    </source>
</reference>
<protein>
    <recommendedName>
        <fullName evidence="3">F-box domain-containing protein</fullName>
    </recommendedName>
</protein>
<sequence length="78" mass="8298">MAATTPTLNLPTEMLLAISEACDPPTAMALSLTCKPLHSTLFPSSNCRLSSGHLIPFLHLLLKDLGPAHFVCLRAVSV</sequence>
<evidence type="ECO:0000313" key="1">
    <source>
        <dbReference type="EMBL" id="KAK4223722.1"/>
    </source>
</evidence>
<keyword evidence="2" id="KW-1185">Reference proteome</keyword>
<organism evidence="1 2">
    <name type="scientific">Podospora fimiseda</name>
    <dbReference type="NCBI Taxonomy" id="252190"/>
    <lineage>
        <taxon>Eukaryota</taxon>
        <taxon>Fungi</taxon>
        <taxon>Dikarya</taxon>
        <taxon>Ascomycota</taxon>
        <taxon>Pezizomycotina</taxon>
        <taxon>Sordariomycetes</taxon>
        <taxon>Sordariomycetidae</taxon>
        <taxon>Sordariales</taxon>
        <taxon>Podosporaceae</taxon>
        <taxon>Podospora</taxon>
    </lineage>
</organism>
<accession>A0AAN7BI59</accession>
<proteinExistence type="predicted"/>
<dbReference type="Proteomes" id="UP001301958">
    <property type="component" value="Unassembled WGS sequence"/>
</dbReference>
<gene>
    <name evidence="1" type="ORF">QBC38DRAFT_459073</name>
</gene>
<dbReference type="InterPro" id="IPR036047">
    <property type="entry name" value="F-box-like_dom_sf"/>
</dbReference>
<comment type="caution">
    <text evidence="1">The sequence shown here is derived from an EMBL/GenBank/DDBJ whole genome shotgun (WGS) entry which is preliminary data.</text>
</comment>
<dbReference type="AlphaFoldDB" id="A0AAN7BI59"/>